<dbReference type="RefSeq" id="WP_121975880.1">
    <property type="nucleotide sequence ID" value="NZ_OOGT01000317.1"/>
</dbReference>
<name>A0A2U3N4C8_9GAMM</name>
<feature type="region of interest" description="Disordered" evidence="1">
    <location>
        <begin position="105"/>
        <end position="199"/>
    </location>
</feature>
<organism evidence="3 4">
    <name type="scientific">Acinetobacter stercoris</name>
    <dbReference type="NCBI Taxonomy" id="2126983"/>
    <lineage>
        <taxon>Bacteria</taxon>
        <taxon>Pseudomonadati</taxon>
        <taxon>Pseudomonadota</taxon>
        <taxon>Gammaproteobacteria</taxon>
        <taxon>Moraxellales</taxon>
        <taxon>Moraxellaceae</taxon>
        <taxon>Acinetobacter</taxon>
    </lineage>
</organism>
<evidence type="ECO:0000256" key="1">
    <source>
        <dbReference type="SAM" id="MobiDB-lite"/>
    </source>
</evidence>
<protein>
    <submittedName>
        <fullName evidence="3">Uncharacterized protein</fullName>
    </submittedName>
</protein>
<evidence type="ECO:0000313" key="4">
    <source>
        <dbReference type="Proteomes" id="UP000245974"/>
    </source>
</evidence>
<accession>A0A2U3N4C8</accession>
<keyword evidence="2" id="KW-0732">Signal</keyword>
<feature type="signal peptide" evidence="2">
    <location>
        <begin position="1"/>
        <end position="21"/>
    </location>
</feature>
<dbReference type="Proteomes" id="UP000245974">
    <property type="component" value="Unassembled WGS sequence"/>
</dbReference>
<evidence type="ECO:0000313" key="3">
    <source>
        <dbReference type="EMBL" id="SPL72493.1"/>
    </source>
</evidence>
<dbReference type="EMBL" id="OOGT01000317">
    <property type="protein sequence ID" value="SPL72493.1"/>
    <property type="molecule type" value="Genomic_DNA"/>
</dbReference>
<dbReference type="InParanoid" id="A0A2U3N4C8"/>
<feature type="compositionally biased region" description="Polar residues" evidence="1">
    <location>
        <begin position="115"/>
        <end position="187"/>
    </location>
</feature>
<dbReference type="OrthoDB" id="6713176at2"/>
<reference evidence="4" key="1">
    <citation type="submission" date="2018-03" db="EMBL/GenBank/DDBJ databases">
        <authorList>
            <person name="Blom J."/>
        </authorList>
    </citation>
    <scope>NUCLEOTIDE SEQUENCE [LARGE SCALE GENOMIC DNA]</scope>
    <source>
        <strain evidence="4">KPC-SM-21</strain>
    </source>
</reference>
<dbReference type="AlphaFoldDB" id="A0A2U3N4C8"/>
<proteinExistence type="predicted"/>
<sequence>MKLLKTTFLASCIFACAPLYAQTTPPVKTPPPYGDNPNIFRVLGYKAGQTAKRVGDATERGISKLTSKTKDTAQDAKVYASEQAELAKDNTVKKWNETRDKVVGVNGGTVPIEQGQLSQSAPPPVSTDNPSVSTAPITTQPPVTQEAPINSVSLPNPQSTVTNSSQEVPASAPSQLAPTIKTSQQNPVGGADDETDYPH</sequence>
<gene>
    <name evidence="3" type="ORF">KPC_3671</name>
</gene>
<keyword evidence="4" id="KW-1185">Reference proteome</keyword>
<evidence type="ECO:0000256" key="2">
    <source>
        <dbReference type="SAM" id="SignalP"/>
    </source>
</evidence>
<feature type="chain" id="PRO_5015749905" evidence="2">
    <location>
        <begin position="22"/>
        <end position="199"/>
    </location>
</feature>